<organism evidence="9 10">
    <name type="scientific">Letharia columbiana</name>
    <dbReference type="NCBI Taxonomy" id="112416"/>
    <lineage>
        <taxon>Eukaryota</taxon>
        <taxon>Fungi</taxon>
        <taxon>Dikarya</taxon>
        <taxon>Ascomycota</taxon>
        <taxon>Pezizomycotina</taxon>
        <taxon>Lecanoromycetes</taxon>
        <taxon>OSLEUM clade</taxon>
        <taxon>Lecanoromycetidae</taxon>
        <taxon>Lecanorales</taxon>
        <taxon>Lecanorineae</taxon>
        <taxon>Parmeliaceae</taxon>
        <taxon>Letharia</taxon>
    </lineage>
</organism>
<dbReference type="Pfam" id="PF00107">
    <property type="entry name" value="ADH_zinc_N"/>
    <property type="match status" value="1"/>
</dbReference>
<keyword evidence="10" id="KW-1185">Reference proteome</keyword>
<evidence type="ECO:0000256" key="2">
    <source>
        <dbReference type="ARBA" id="ARBA00008072"/>
    </source>
</evidence>
<keyword evidence="3 7" id="KW-0479">Metal-binding</keyword>
<dbReference type="SMART" id="SM00829">
    <property type="entry name" value="PKS_ER"/>
    <property type="match status" value="1"/>
</dbReference>
<dbReference type="Gene3D" id="3.90.180.10">
    <property type="entry name" value="Medium-chain alcohol dehydrogenases, catalytic domain"/>
    <property type="match status" value="1"/>
</dbReference>
<dbReference type="InterPro" id="IPR011032">
    <property type="entry name" value="GroES-like_sf"/>
</dbReference>
<gene>
    <name evidence="9" type="ORF">HO173_013206</name>
</gene>
<dbReference type="SUPFAM" id="SSF50129">
    <property type="entry name" value="GroES-like"/>
    <property type="match status" value="1"/>
</dbReference>
<dbReference type="InterPro" id="IPR036291">
    <property type="entry name" value="NAD(P)-bd_dom_sf"/>
</dbReference>
<dbReference type="InterPro" id="IPR013154">
    <property type="entry name" value="ADH-like_N"/>
</dbReference>
<evidence type="ECO:0000256" key="3">
    <source>
        <dbReference type="ARBA" id="ARBA00022723"/>
    </source>
</evidence>
<evidence type="ECO:0000256" key="7">
    <source>
        <dbReference type="RuleBase" id="RU361277"/>
    </source>
</evidence>
<dbReference type="Pfam" id="PF08240">
    <property type="entry name" value="ADH_N"/>
    <property type="match status" value="1"/>
</dbReference>
<dbReference type="InterPro" id="IPR020843">
    <property type="entry name" value="ER"/>
</dbReference>
<comment type="caution">
    <text evidence="9">The sequence shown here is derived from an EMBL/GenBank/DDBJ whole genome shotgun (WGS) entry which is preliminary data.</text>
</comment>
<dbReference type="PROSITE" id="PS00059">
    <property type="entry name" value="ADH_ZINC"/>
    <property type="match status" value="1"/>
</dbReference>
<dbReference type="GO" id="GO:0008270">
    <property type="term" value="F:zinc ion binding"/>
    <property type="evidence" value="ECO:0007669"/>
    <property type="project" value="InterPro"/>
</dbReference>
<dbReference type="Proteomes" id="UP000578531">
    <property type="component" value="Unassembled WGS sequence"/>
</dbReference>
<keyword evidence="6" id="KW-0520">NAD</keyword>
<keyword evidence="5" id="KW-0560">Oxidoreductase</keyword>
<accession>A0A8H6CI50</accession>
<sequence>MSEIPKQYKACVYDEPGKISTKIETRETPEPGPGEVLINLTHSGVCHSDLGVMENSWASLPYPTQAGQVGGHEGVGKVVKLGPGSESSTVKVGDRVGVKWVSGTCGSCPQCLGGSEALCPKAKVSGYYTPGTFQQYCIGPINYVTAIPDNLPSADAAPMLCAGVTTYAGLRKSKARSGEWVVISGAGGGLGHIACQLAAGGMALRVIGIDAPSKKQVVMNCGAEHFIDVTAHDDTSIVEEVLKLTGGLGASAVLVCTASNKAYAQALDFLRFDGTLVCIGMPEGAPQPIAKSFPQALVFKQANICAVAVGTRRDAIECLDFAARGIVKAHYRTEKMENLMEVFQEMKDGKLIGRVVLDLQ</sequence>
<dbReference type="PANTHER" id="PTHR42940">
    <property type="entry name" value="ALCOHOL DEHYDROGENASE 1-RELATED"/>
    <property type="match status" value="1"/>
</dbReference>
<comment type="similarity">
    <text evidence="2 7">Belongs to the zinc-containing alcohol dehydrogenase family.</text>
</comment>
<dbReference type="OrthoDB" id="1879366at2759"/>
<evidence type="ECO:0000313" key="10">
    <source>
        <dbReference type="Proteomes" id="UP000578531"/>
    </source>
</evidence>
<dbReference type="AlphaFoldDB" id="A0A8H6CI50"/>
<evidence type="ECO:0000256" key="5">
    <source>
        <dbReference type="ARBA" id="ARBA00023002"/>
    </source>
</evidence>
<dbReference type="GO" id="GO:0005737">
    <property type="term" value="C:cytoplasm"/>
    <property type="evidence" value="ECO:0007669"/>
    <property type="project" value="TreeGrafter"/>
</dbReference>
<dbReference type="GeneID" id="59294834"/>
<dbReference type="RefSeq" id="XP_037158092.1">
    <property type="nucleotide sequence ID" value="XM_037315030.1"/>
</dbReference>
<dbReference type="InterPro" id="IPR013149">
    <property type="entry name" value="ADH-like_C"/>
</dbReference>
<dbReference type="EMBL" id="JACCJC010000132">
    <property type="protein sequence ID" value="KAF6223780.1"/>
    <property type="molecule type" value="Genomic_DNA"/>
</dbReference>
<evidence type="ECO:0000256" key="6">
    <source>
        <dbReference type="ARBA" id="ARBA00023027"/>
    </source>
</evidence>
<dbReference type="InterPro" id="IPR002328">
    <property type="entry name" value="ADH_Zn_CS"/>
</dbReference>
<dbReference type="CDD" id="cd08297">
    <property type="entry name" value="CAD3"/>
    <property type="match status" value="1"/>
</dbReference>
<keyword evidence="4 7" id="KW-0862">Zinc</keyword>
<name>A0A8H6CI50_9LECA</name>
<feature type="domain" description="Enoyl reductase (ER)" evidence="8">
    <location>
        <begin position="20"/>
        <end position="357"/>
    </location>
</feature>
<dbReference type="FunFam" id="3.40.50.720:FF:000039">
    <property type="entry name" value="Alcohol dehydrogenase AdhP"/>
    <property type="match status" value="1"/>
</dbReference>
<evidence type="ECO:0000313" key="9">
    <source>
        <dbReference type="EMBL" id="KAF6223780.1"/>
    </source>
</evidence>
<evidence type="ECO:0000256" key="1">
    <source>
        <dbReference type="ARBA" id="ARBA00001947"/>
    </source>
</evidence>
<reference evidence="9 10" key="1">
    <citation type="journal article" date="2020" name="Genomics">
        <title>Complete, high-quality genomes from long-read metagenomic sequencing of two wolf lichen thalli reveals enigmatic genome architecture.</title>
        <authorList>
            <person name="McKenzie S.K."/>
            <person name="Walston R.F."/>
            <person name="Allen J.L."/>
        </authorList>
    </citation>
    <scope>NUCLEOTIDE SEQUENCE [LARGE SCALE GENOMIC DNA]</scope>
    <source>
        <strain evidence="9">WasteWater2</strain>
    </source>
</reference>
<evidence type="ECO:0000256" key="4">
    <source>
        <dbReference type="ARBA" id="ARBA00022833"/>
    </source>
</evidence>
<protein>
    <recommendedName>
        <fullName evidence="8">Enoyl reductase (ER) domain-containing protein</fullName>
    </recommendedName>
</protein>
<dbReference type="Gene3D" id="3.40.50.720">
    <property type="entry name" value="NAD(P)-binding Rossmann-like Domain"/>
    <property type="match status" value="1"/>
</dbReference>
<comment type="cofactor">
    <cofactor evidence="1 7">
        <name>Zn(2+)</name>
        <dbReference type="ChEBI" id="CHEBI:29105"/>
    </cofactor>
</comment>
<dbReference type="SUPFAM" id="SSF51735">
    <property type="entry name" value="NAD(P)-binding Rossmann-fold domains"/>
    <property type="match status" value="1"/>
</dbReference>
<dbReference type="PANTHER" id="PTHR42940:SF5">
    <property type="entry name" value="ALCOHOL DEHYDROGENASE 2"/>
    <property type="match status" value="1"/>
</dbReference>
<proteinExistence type="inferred from homology"/>
<evidence type="ECO:0000259" key="8">
    <source>
        <dbReference type="SMART" id="SM00829"/>
    </source>
</evidence>
<dbReference type="GO" id="GO:0004022">
    <property type="term" value="F:alcohol dehydrogenase (NAD+) activity"/>
    <property type="evidence" value="ECO:0007669"/>
    <property type="project" value="TreeGrafter"/>
</dbReference>